<keyword evidence="2" id="KW-1185">Reference proteome</keyword>
<protein>
    <submittedName>
        <fullName evidence="1">Uncharacterized protein</fullName>
    </submittedName>
</protein>
<gene>
    <name evidence="1" type="ORF">OUZ56_003309</name>
</gene>
<dbReference type="Proteomes" id="UP001234178">
    <property type="component" value="Unassembled WGS sequence"/>
</dbReference>
<evidence type="ECO:0000313" key="2">
    <source>
        <dbReference type="Proteomes" id="UP001234178"/>
    </source>
</evidence>
<sequence length="238" mass="26060">MSSEDSSDTLKVLEEKHVVIPTHIKNKLSSLGYVGIRVLAKIDESTMKEIEEFVGKVLGSDEMTKNMSLTERQEQFGKTFTSNPKSFMLLPVVSLKDLRILYGRTLLQYKVKTTLETDIKRRTLLQRVASPNAHHSAAAITATSMSHTTLPTNITTLPEPTNVTRGLRVRVLRRRTTGGGPNWGCSFPGISASAFVSCASGVGDVDSSLLPLSVAAGTIKRMNHLLRQSTLPLANLIR</sequence>
<name>A0ABR0A8D5_9CRUS</name>
<reference evidence="1 2" key="1">
    <citation type="journal article" date="2023" name="Nucleic Acids Res.">
        <title>The hologenome of Daphnia magna reveals possible DNA methylation and microbiome-mediated evolution of the host genome.</title>
        <authorList>
            <person name="Chaturvedi A."/>
            <person name="Li X."/>
            <person name="Dhandapani V."/>
            <person name="Marshall H."/>
            <person name="Kissane S."/>
            <person name="Cuenca-Cambronero M."/>
            <person name="Asole G."/>
            <person name="Calvet F."/>
            <person name="Ruiz-Romero M."/>
            <person name="Marangio P."/>
            <person name="Guigo R."/>
            <person name="Rago D."/>
            <person name="Mirbahai L."/>
            <person name="Eastwood N."/>
            <person name="Colbourne J.K."/>
            <person name="Zhou J."/>
            <person name="Mallon E."/>
            <person name="Orsini L."/>
        </authorList>
    </citation>
    <scope>NUCLEOTIDE SEQUENCE [LARGE SCALE GENOMIC DNA]</scope>
    <source>
        <strain evidence="1">LRV0_1</strain>
    </source>
</reference>
<evidence type="ECO:0000313" key="1">
    <source>
        <dbReference type="EMBL" id="KAK4021393.1"/>
    </source>
</evidence>
<comment type="caution">
    <text evidence="1">The sequence shown here is derived from an EMBL/GenBank/DDBJ whole genome shotgun (WGS) entry which is preliminary data.</text>
</comment>
<accession>A0ABR0A8D5</accession>
<organism evidence="1 2">
    <name type="scientific">Daphnia magna</name>
    <dbReference type="NCBI Taxonomy" id="35525"/>
    <lineage>
        <taxon>Eukaryota</taxon>
        <taxon>Metazoa</taxon>
        <taxon>Ecdysozoa</taxon>
        <taxon>Arthropoda</taxon>
        <taxon>Crustacea</taxon>
        <taxon>Branchiopoda</taxon>
        <taxon>Diplostraca</taxon>
        <taxon>Cladocera</taxon>
        <taxon>Anomopoda</taxon>
        <taxon>Daphniidae</taxon>
        <taxon>Daphnia</taxon>
    </lineage>
</organism>
<dbReference type="EMBL" id="JAOYFB010000036">
    <property type="protein sequence ID" value="KAK4021393.1"/>
    <property type="molecule type" value="Genomic_DNA"/>
</dbReference>
<proteinExistence type="predicted"/>